<proteinExistence type="predicted"/>
<organism evidence="1 2">
    <name type="scientific">Dentiscutata erythropus</name>
    <dbReference type="NCBI Taxonomy" id="1348616"/>
    <lineage>
        <taxon>Eukaryota</taxon>
        <taxon>Fungi</taxon>
        <taxon>Fungi incertae sedis</taxon>
        <taxon>Mucoromycota</taxon>
        <taxon>Glomeromycotina</taxon>
        <taxon>Glomeromycetes</taxon>
        <taxon>Diversisporales</taxon>
        <taxon>Gigasporaceae</taxon>
        <taxon>Dentiscutata</taxon>
    </lineage>
</organism>
<name>A0A9N9GWU4_9GLOM</name>
<gene>
    <name evidence="1" type="ORF">DERYTH_LOCUS9372</name>
</gene>
<evidence type="ECO:0000313" key="1">
    <source>
        <dbReference type="EMBL" id="CAG8635488.1"/>
    </source>
</evidence>
<evidence type="ECO:0000313" key="2">
    <source>
        <dbReference type="Proteomes" id="UP000789405"/>
    </source>
</evidence>
<accession>A0A9N9GWU4</accession>
<keyword evidence="2" id="KW-1185">Reference proteome</keyword>
<dbReference type="EMBL" id="CAJVPY010005103">
    <property type="protein sequence ID" value="CAG8635488.1"/>
    <property type="molecule type" value="Genomic_DNA"/>
</dbReference>
<protein>
    <submittedName>
        <fullName evidence="1">5416_t:CDS:1</fullName>
    </submittedName>
</protein>
<dbReference type="OrthoDB" id="21413at2759"/>
<sequence>MYHFNFFLIDEYDDYFIIEEEVEQNDDMNSDEHLEDEETLEEYEVNQIEQKNDPVDKVKQIEQKNDPVDKVKQIEQTNNPVKSTVTENETLPEECDAEVLEDELWKKEDENQLPHSIERPKKVSRFKAARLQGKFSDT</sequence>
<reference evidence="1" key="1">
    <citation type="submission" date="2021-06" db="EMBL/GenBank/DDBJ databases">
        <authorList>
            <person name="Kallberg Y."/>
            <person name="Tangrot J."/>
            <person name="Rosling A."/>
        </authorList>
    </citation>
    <scope>NUCLEOTIDE SEQUENCE</scope>
    <source>
        <strain evidence="1">MA453B</strain>
    </source>
</reference>
<dbReference type="Proteomes" id="UP000789405">
    <property type="component" value="Unassembled WGS sequence"/>
</dbReference>
<comment type="caution">
    <text evidence="1">The sequence shown here is derived from an EMBL/GenBank/DDBJ whole genome shotgun (WGS) entry which is preliminary data.</text>
</comment>
<dbReference type="AlphaFoldDB" id="A0A9N9GWU4"/>